<evidence type="ECO:0000313" key="1">
    <source>
        <dbReference type="EMBL" id="MBM6616426.1"/>
    </source>
</evidence>
<sequence>MMFTKAYSYHIKKDKEKELLSIHQKSASIYKKYIDGHSLILKSIHDESKWIEFHMYKDEKSYTNAMKLVNNEDELQPLYHAFEDLLSSEITEEDFTLISNYLKLSDL</sequence>
<gene>
    <name evidence="1" type="ORF">JR050_01855</name>
</gene>
<comment type="caution">
    <text evidence="1">The sequence shown here is derived from an EMBL/GenBank/DDBJ whole genome shotgun (WGS) entry which is preliminary data.</text>
</comment>
<evidence type="ECO:0008006" key="3">
    <source>
        <dbReference type="Google" id="ProtNLM"/>
    </source>
</evidence>
<evidence type="ECO:0000313" key="2">
    <source>
        <dbReference type="Proteomes" id="UP001518925"/>
    </source>
</evidence>
<name>A0ABS2DDB4_9BACI</name>
<organism evidence="1 2">
    <name type="scientific">Bacillus suaedaesalsae</name>
    <dbReference type="NCBI Taxonomy" id="2810349"/>
    <lineage>
        <taxon>Bacteria</taxon>
        <taxon>Bacillati</taxon>
        <taxon>Bacillota</taxon>
        <taxon>Bacilli</taxon>
        <taxon>Bacillales</taxon>
        <taxon>Bacillaceae</taxon>
        <taxon>Bacillus</taxon>
    </lineage>
</organism>
<keyword evidence="2" id="KW-1185">Reference proteome</keyword>
<protein>
    <recommendedName>
        <fullName evidence="3">ABM domain-containing protein</fullName>
    </recommendedName>
</protein>
<proteinExistence type="predicted"/>
<dbReference type="Proteomes" id="UP001518925">
    <property type="component" value="Unassembled WGS sequence"/>
</dbReference>
<dbReference type="EMBL" id="JAFELM010000012">
    <property type="protein sequence ID" value="MBM6616426.1"/>
    <property type="molecule type" value="Genomic_DNA"/>
</dbReference>
<dbReference type="RefSeq" id="WP_204201812.1">
    <property type="nucleotide sequence ID" value="NZ_JAFELM010000012.1"/>
</dbReference>
<reference evidence="1 2" key="1">
    <citation type="submission" date="2021-02" db="EMBL/GenBank/DDBJ databases">
        <title>Bacillus sp. RD4P76, an endophyte from a halophyte.</title>
        <authorList>
            <person name="Sun J.-Q."/>
        </authorList>
    </citation>
    <scope>NUCLEOTIDE SEQUENCE [LARGE SCALE GENOMIC DNA]</scope>
    <source>
        <strain evidence="1 2">RD4P76</strain>
    </source>
</reference>
<accession>A0ABS2DDB4</accession>